<evidence type="ECO:0000259" key="8">
    <source>
        <dbReference type="PROSITE" id="PS50928"/>
    </source>
</evidence>
<feature type="transmembrane region" description="Helical" evidence="7">
    <location>
        <begin position="104"/>
        <end position="122"/>
    </location>
</feature>
<keyword evidence="10" id="KW-1185">Reference proteome</keyword>
<dbReference type="GO" id="GO:0055085">
    <property type="term" value="P:transmembrane transport"/>
    <property type="evidence" value="ECO:0007669"/>
    <property type="project" value="InterPro"/>
</dbReference>
<dbReference type="Proteomes" id="UP000677305">
    <property type="component" value="Chromosome"/>
</dbReference>
<keyword evidence="2 7" id="KW-0813">Transport</keyword>
<evidence type="ECO:0000256" key="7">
    <source>
        <dbReference type="RuleBase" id="RU363032"/>
    </source>
</evidence>
<gene>
    <name evidence="9" type="ORF">HYG85_15870</name>
</gene>
<dbReference type="EMBL" id="CP058561">
    <property type="protein sequence ID" value="QUH30297.1"/>
    <property type="molecule type" value="Genomic_DNA"/>
</dbReference>
<sequence length="272" mass="30531">MKTINKLLNNSIAFLLAIVMGYPLLYVVSTSLKPLNDYFTEPVKLFSALSLENYKYVIDMGFHVFFKNSLLITFFSVIVTVLLATMASYALVKLDFKFNKILSLLFIAGMMIPVHATLIPIFNLEKNIYIYNRLIGVALPLIAFSLPISIFIVSQFMRDIPNELVEAAKMDGASEYQTFWGIFFPLLKPAISTIVIYTGVKIWNEFIFSLVLLNDVEKYTIPLGLQQFYGEFSVNVPALLAAIFTATIPVISIFLILQDKFVKSLTGGAVKG</sequence>
<organism evidence="9 10">
    <name type="scientific">Vallitalea guaymasensis</name>
    <dbReference type="NCBI Taxonomy" id="1185412"/>
    <lineage>
        <taxon>Bacteria</taxon>
        <taxon>Bacillati</taxon>
        <taxon>Bacillota</taxon>
        <taxon>Clostridia</taxon>
        <taxon>Lachnospirales</taxon>
        <taxon>Vallitaleaceae</taxon>
        <taxon>Vallitalea</taxon>
    </lineage>
</organism>
<dbReference type="PANTHER" id="PTHR43744:SF12">
    <property type="entry name" value="ABC TRANSPORTER PERMEASE PROTEIN MG189-RELATED"/>
    <property type="match status" value="1"/>
</dbReference>
<evidence type="ECO:0000256" key="6">
    <source>
        <dbReference type="ARBA" id="ARBA00023136"/>
    </source>
</evidence>
<feature type="transmembrane region" description="Helical" evidence="7">
    <location>
        <begin position="70"/>
        <end position="92"/>
    </location>
</feature>
<keyword evidence="4 7" id="KW-0812">Transmembrane</keyword>
<dbReference type="InterPro" id="IPR000515">
    <property type="entry name" value="MetI-like"/>
</dbReference>
<evidence type="ECO:0000256" key="1">
    <source>
        <dbReference type="ARBA" id="ARBA00004651"/>
    </source>
</evidence>
<accession>A0A8J8MCC9</accession>
<dbReference type="KEGG" id="vgu:HYG85_15870"/>
<dbReference type="SUPFAM" id="SSF161098">
    <property type="entry name" value="MetI-like"/>
    <property type="match status" value="1"/>
</dbReference>
<feature type="transmembrane region" description="Helical" evidence="7">
    <location>
        <begin position="238"/>
        <end position="257"/>
    </location>
</feature>
<comment type="similarity">
    <text evidence="7">Belongs to the binding-protein-dependent transport system permease family.</text>
</comment>
<proteinExistence type="inferred from homology"/>
<protein>
    <submittedName>
        <fullName evidence="9">Carbohydrate ABC transporter permease</fullName>
    </submittedName>
</protein>
<dbReference type="PROSITE" id="PS50928">
    <property type="entry name" value="ABC_TM1"/>
    <property type="match status" value="1"/>
</dbReference>
<feature type="domain" description="ABC transmembrane type-1" evidence="8">
    <location>
        <begin position="66"/>
        <end position="257"/>
    </location>
</feature>
<evidence type="ECO:0000256" key="2">
    <source>
        <dbReference type="ARBA" id="ARBA00022448"/>
    </source>
</evidence>
<dbReference type="GO" id="GO:0005886">
    <property type="term" value="C:plasma membrane"/>
    <property type="evidence" value="ECO:0007669"/>
    <property type="project" value="UniProtKB-SubCell"/>
</dbReference>
<reference evidence="9 10" key="1">
    <citation type="submission" date="2020-07" db="EMBL/GenBank/DDBJ databases">
        <title>Vallitalea guaymasensis genome.</title>
        <authorList>
            <person name="Postec A."/>
        </authorList>
    </citation>
    <scope>NUCLEOTIDE SEQUENCE [LARGE SCALE GENOMIC DNA]</scope>
    <source>
        <strain evidence="9 10">Ra1766G1</strain>
    </source>
</reference>
<evidence type="ECO:0000313" key="10">
    <source>
        <dbReference type="Proteomes" id="UP000677305"/>
    </source>
</evidence>
<evidence type="ECO:0000256" key="4">
    <source>
        <dbReference type="ARBA" id="ARBA00022692"/>
    </source>
</evidence>
<comment type="subcellular location">
    <subcellularLocation>
        <location evidence="1 7">Cell membrane</location>
        <topology evidence="1 7">Multi-pass membrane protein</topology>
    </subcellularLocation>
</comment>
<dbReference type="AlphaFoldDB" id="A0A8J8MCC9"/>
<dbReference type="PANTHER" id="PTHR43744">
    <property type="entry name" value="ABC TRANSPORTER PERMEASE PROTEIN MG189-RELATED-RELATED"/>
    <property type="match status" value="1"/>
</dbReference>
<feature type="transmembrane region" description="Helical" evidence="7">
    <location>
        <begin position="178"/>
        <end position="200"/>
    </location>
</feature>
<name>A0A8J8MCC9_9FIRM</name>
<feature type="transmembrane region" description="Helical" evidence="7">
    <location>
        <begin position="134"/>
        <end position="157"/>
    </location>
</feature>
<keyword evidence="6 7" id="KW-0472">Membrane</keyword>
<dbReference type="OrthoDB" id="9793448at2"/>
<dbReference type="CDD" id="cd06261">
    <property type="entry name" value="TM_PBP2"/>
    <property type="match status" value="1"/>
</dbReference>
<dbReference type="Gene3D" id="1.10.3720.10">
    <property type="entry name" value="MetI-like"/>
    <property type="match status" value="1"/>
</dbReference>
<evidence type="ECO:0000256" key="5">
    <source>
        <dbReference type="ARBA" id="ARBA00022989"/>
    </source>
</evidence>
<dbReference type="InterPro" id="IPR035906">
    <property type="entry name" value="MetI-like_sf"/>
</dbReference>
<evidence type="ECO:0000313" key="9">
    <source>
        <dbReference type="EMBL" id="QUH30297.1"/>
    </source>
</evidence>
<feature type="transmembrane region" description="Helical" evidence="7">
    <location>
        <begin position="7"/>
        <end position="28"/>
    </location>
</feature>
<evidence type="ECO:0000256" key="3">
    <source>
        <dbReference type="ARBA" id="ARBA00022475"/>
    </source>
</evidence>
<keyword evidence="5 7" id="KW-1133">Transmembrane helix</keyword>
<keyword evidence="3" id="KW-1003">Cell membrane</keyword>
<dbReference type="RefSeq" id="WP_113673895.1">
    <property type="nucleotide sequence ID" value="NZ_CAJXUH010000001.1"/>
</dbReference>
<dbReference type="Pfam" id="PF00528">
    <property type="entry name" value="BPD_transp_1"/>
    <property type="match status" value="1"/>
</dbReference>